<evidence type="ECO:0000256" key="2">
    <source>
        <dbReference type="ARBA" id="ARBA00023125"/>
    </source>
</evidence>
<proteinExistence type="predicted"/>
<evidence type="ECO:0000256" key="1">
    <source>
        <dbReference type="ARBA" id="ARBA00023015"/>
    </source>
</evidence>
<feature type="domain" description="Response regulatory" evidence="6">
    <location>
        <begin position="7"/>
        <end position="121"/>
    </location>
</feature>
<dbReference type="EMBL" id="RLIH01000002">
    <property type="protein sequence ID" value="RVU55554.1"/>
    <property type="molecule type" value="Genomic_DNA"/>
</dbReference>
<dbReference type="Pfam" id="PF00072">
    <property type="entry name" value="Response_reg"/>
    <property type="match status" value="1"/>
</dbReference>
<keyword evidence="2 5" id="KW-0238">DNA-binding</keyword>
<dbReference type="PANTHER" id="PTHR48111">
    <property type="entry name" value="REGULATOR OF RPOS"/>
    <property type="match status" value="1"/>
</dbReference>
<comment type="caution">
    <text evidence="8">The sequence shown here is derived from an EMBL/GenBank/DDBJ whole genome shotgun (WGS) entry which is preliminary data.</text>
</comment>
<evidence type="ECO:0000256" key="3">
    <source>
        <dbReference type="ARBA" id="ARBA00023163"/>
    </source>
</evidence>
<protein>
    <submittedName>
        <fullName evidence="8">DNA-binding response regulator</fullName>
    </submittedName>
</protein>
<dbReference type="AlphaFoldDB" id="A0A437S9N7"/>
<dbReference type="GO" id="GO:0005829">
    <property type="term" value="C:cytosol"/>
    <property type="evidence" value="ECO:0007669"/>
    <property type="project" value="TreeGrafter"/>
</dbReference>
<dbReference type="GO" id="GO:0006355">
    <property type="term" value="P:regulation of DNA-templated transcription"/>
    <property type="evidence" value="ECO:0007669"/>
    <property type="project" value="InterPro"/>
</dbReference>
<dbReference type="Pfam" id="PF00486">
    <property type="entry name" value="Trans_reg_C"/>
    <property type="match status" value="1"/>
</dbReference>
<feature type="domain" description="OmpR/PhoB-type" evidence="7">
    <location>
        <begin position="129"/>
        <end position="228"/>
    </location>
</feature>
<gene>
    <name evidence="8" type="ORF">EF514_02160</name>
</gene>
<evidence type="ECO:0000256" key="5">
    <source>
        <dbReference type="PROSITE-ProRule" id="PRU01091"/>
    </source>
</evidence>
<dbReference type="Gene3D" id="3.40.50.2300">
    <property type="match status" value="1"/>
</dbReference>
<feature type="modified residue" description="4-aspartylphosphate" evidence="4">
    <location>
        <position position="57"/>
    </location>
</feature>
<organism evidence="8 9">
    <name type="scientific">Anaerosphaera multitolerans</name>
    <dbReference type="NCBI Taxonomy" id="2487351"/>
    <lineage>
        <taxon>Bacteria</taxon>
        <taxon>Bacillati</taxon>
        <taxon>Bacillota</taxon>
        <taxon>Tissierellia</taxon>
        <taxon>Tissierellales</taxon>
        <taxon>Peptoniphilaceae</taxon>
        <taxon>Anaerosphaera</taxon>
    </lineage>
</organism>
<dbReference type="Proteomes" id="UP000288812">
    <property type="component" value="Unassembled WGS sequence"/>
</dbReference>
<keyword evidence="9" id="KW-1185">Reference proteome</keyword>
<evidence type="ECO:0000256" key="4">
    <source>
        <dbReference type="PROSITE-ProRule" id="PRU00169"/>
    </source>
</evidence>
<accession>A0A437S9N7</accession>
<keyword evidence="1" id="KW-0805">Transcription regulation</keyword>
<dbReference type="CDD" id="cd00383">
    <property type="entry name" value="trans_reg_C"/>
    <property type="match status" value="1"/>
</dbReference>
<dbReference type="RefSeq" id="WP_127723348.1">
    <property type="nucleotide sequence ID" value="NZ_RLIH01000002.1"/>
</dbReference>
<feature type="DNA-binding region" description="OmpR/PhoB-type" evidence="5">
    <location>
        <begin position="129"/>
        <end position="228"/>
    </location>
</feature>
<evidence type="ECO:0000259" key="7">
    <source>
        <dbReference type="PROSITE" id="PS51755"/>
    </source>
</evidence>
<dbReference type="GO" id="GO:0032993">
    <property type="term" value="C:protein-DNA complex"/>
    <property type="evidence" value="ECO:0007669"/>
    <property type="project" value="TreeGrafter"/>
</dbReference>
<dbReference type="InterPro" id="IPR001867">
    <property type="entry name" value="OmpR/PhoB-type_DNA-bd"/>
</dbReference>
<reference evidence="8 9" key="1">
    <citation type="submission" date="2018-11" db="EMBL/GenBank/DDBJ databases">
        <title>Genome sequencing and assembly of Anaerosphaera sp. nov., GS7-6-2.</title>
        <authorList>
            <person name="Rettenmaier R."/>
            <person name="Liebl W."/>
            <person name="Zverlov V."/>
        </authorList>
    </citation>
    <scope>NUCLEOTIDE SEQUENCE [LARGE SCALE GENOMIC DNA]</scope>
    <source>
        <strain evidence="8 9">GS7-6-2</strain>
    </source>
</reference>
<evidence type="ECO:0000313" key="8">
    <source>
        <dbReference type="EMBL" id="RVU55554.1"/>
    </source>
</evidence>
<dbReference type="PANTHER" id="PTHR48111:SF52">
    <property type="entry name" value="TRANSCRIPTIONAL REGULATORY PROTEIN YVRH"/>
    <property type="match status" value="1"/>
</dbReference>
<evidence type="ECO:0000259" key="6">
    <source>
        <dbReference type="PROSITE" id="PS50110"/>
    </source>
</evidence>
<dbReference type="InterPro" id="IPR001789">
    <property type="entry name" value="Sig_transdc_resp-reg_receiver"/>
</dbReference>
<keyword evidence="3" id="KW-0804">Transcription</keyword>
<dbReference type="Gene3D" id="1.10.10.10">
    <property type="entry name" value="Winged helix-like DNA-binding domain superfamily/Winged helix DNA-binding domain"/>
    <property type="match status" value="1"/>
</dbReference>
<dbReference type="SUPFAM" id="SSF52172">
    <property type="entry name" value="CheY-like"/>
    <property type="match status" value="1"/>
</dbReference>
<dbReference type="PROSITE" id="PS51755">
    <property type="entry name" value="OMPR_PHOB"/>
    <property type="match status" value="1"/>
</dbReference>
<dbReference type="InterPro" id="IPR039420">
    <property type="entry name" value="WalR-like"/>
</dbReference>
<dbReference type="SMART" id="SM00862">
    <property type="entry name" value="Trans_reg_C"/>
    <property type="match status" value="1"/>
</dbReference>
<keyword evidence="4" id="KW-0597">Phosphoprotein</keyword>
<dbReference type="PROSITE" id="PS50110">
    <property type="entry name" value="RESPONSE_REGULATORY"/>
    <property type="match status" value="1"/>
</dbReference>
<dbReference type="CDD" id="cd17574">
    <property type="entry name" value="REC_OmpR"/>
    <property type="match status" value="1"/>
</dbReference>
<name>A0A437S9N7_9FIRM</name>
<evidence type="ECO:0000313" key="9">
    <source>
        <dbReference type="Proteomes" id="UP000288812"/>
    </source>
</evidence>
<dbReference type="OrthoDB" id="9790454at2"/>
<dbReference type="InterPro" id="IPR011006">
    <property type="entry name" value="CheY-like_superfamily"/>
</dbReference>
<dbReference type="GO" id="GO:0000156">
    <property type="term" value="F:phosphorelay response regulator activity"/>
    <property type="evidence" value="ECO:0007669"/>
    <property type="project" value="TreeGrafter"/>
</dbReference>
<dbReference type="SMART" id="SM00448">
    <property type="entry name" value="REC"/>
    <property type="match status" value="1"/>
</dbReference>
<sequence length="230" mass="26649">MEILNKKILIVDDEVQILNLIEDTLRAEGFQNLYFAKNKTNAIEEFKQHQPHMAILDILLPDGSGFEIINYIRKTSNIPVLFLSALADMENQYEGFNLGADDYMVKPFLAKELVLRIKAILNRTYGTDRKILNLEDSKIDFEKAIVIKEGVEFELTAKEYKILRLLYENKNKIVTIDGILNSVWGEEYFGYENSLMAHIRKIREKIEKNPSKPKSLVTYKGLGYKLRVNL</sequence>
<dbReference type="GO" id="GO:0000976">
    <property type="term" value="F:transcription cis-regulatory region binding"/>
    <property type="evidence" value="ECO:0007669"/>
    <property type="project" value="TreeGrafter"/>
</dbReference>
<dbReference type="InterPro" id="IPR036388">
    <property type="entry name" value="WH-like_DNA-bd_sf"/>
</dbReference>